<keyword evidence="1" id="KW-0472">Membrane</keyword>
<keyword evidence="3" id="KW-1185">Reference proteome</keyword>
<gene>
    <name evidence="2" type="ORF">ACFQ44_00585</name>
</gene>
<accession>A0ABW4D0S5</accession>
<feature type="transmembrane region" description="Helical" evidence="1">
    <location>
        <begin position="12"/>
        <end position="29"/>
    </location>
</feature>
<sequence length="59" mass="6929">MKTQFNRHFYRTLVFWLGLICLGVELYLWPIDDSFSRAVGLGTGGFLVVLSFWREVEED</sequence>
<name>A0ABW4D0S5_9LACO</name>
<comment type="caution">
    <text evidence="2">The sequence shown here is derived from an EMBL/GenBank/DDBJ whole genome shotgun (WGS) entry which is preliminary data.</text>
</comment>
<evidence type="ECO:0000256" key="1">
    <source>
        <dbReference type="SAM" id="Phobius"/>
    </source>
</evidence>
<feature type="transmembrane region" description="Helical" evidence="1">
    <location>
        <begin position="35"/>
        <end position="53"/>
    </location>
</feature>
<evidence type="ECO:0000313" key="3">
    <source>
        <dbReference type="Proteomes" id="UP001597189"/>
    </source>
</evidence>
<evidence type="ECO:0000313" key="2">
    <source>
        <dbReference type="EMBL" id="MFD1454171.1"/>
    </source>
</evidence>
<reference evidence="3" key="1">
    <citation type="journal article" date="2019" name="Int. J. Syst. Evol. Microbiol.">
        <title>The Global Catalogue of Microorganisms (GCM) 10K type strain sequencing project: providing services to taxonomists for standard genome sequencing and annotation.</title>
        <authorList>
            <consortium name="The Broad Institute Genomics Platform"/>
            <consortium name="The Broad Institute Genome Sequencing Center for Infectious Disease"/>
            <person name="Wu L."/>
            <person name="Ma J."/>
        </authorList>
    </citation>
    <scope>NUCLEOTIDE SEQUENCE [LARGE SCALE GENOMIC DNA]</scope>
    <source>
        <strain evidence="3">CCM 8979</strain>
    </source>
</reference>
<dbReference type="Proteomes" id="UP001597189">
    <property type="component" value="Unassembled WGS sequence"/>
</dbReference>
<protein>
    <submittedName>
        <fullName evidence="2">Uncharacterized protein</fullName>
    </submittedName>
</protein>
<dbReference type="RefSeq" id="WP_125764166.1">
    <property type="nucleotide sequence ID" value="NZ_BOLN01000001.1"/>
</dbReference>
<proteinExistence type="predicted"/>
<keyword evidence="1" id="KW-1133">Transmembrane helix</keyword>
<keyword evidence="1" id="KW-0812">Transmembrane</keyword>
<organism evidence="2 3">
    <name type="scientific">Levilactobacillus lanxiensis</name>
    <dbReference type="NCBI Taxonomy" id="2799568"/>
    <lineage>
        <taxon>Bacteria</taxon>
        <taxon>Bacillati</taxon>
        <taxon>Bacillota</taxon>
        <taxon>Bacilli</taxon>
        <taxon>Lactobacillales</taxon>
        <taxon>Lactobacillaceae</taxon>
        <taxon>Levilactobacillus</taxon>
    </lineage>
</organism>
<dbReference type="EMBL" id="JBHTOD010000001">
    <property type="protein sequence ID" value="MFD1454171.1"/>
    <property type="molecule type" value="Genomic_DNA"/>
</dbReference>